<dbReference type="Pfam" id="PF00335">
    <property type="entry name" value="Tetraspanin"/>
    <property type="match status" value="1"/>
</dbReference>
<dbReference type="Gene3D" id="1.10.1450.10">
    <property type="entry name" value="Tetraspanin"/>
    <property type="match status" value="1"/>
</dbReference>
<dbReference type="InterPro" id="IPR018499">
    <property type="entry name" value="Tetraspanin/Peripherin"/>
</dbReference>
<evidence type="ECO:0000313" key="7">
    <source>
        <dbReference type="Proteomes" id="UP000645828"/>
    </source>
</evidence>
<feature type="transmembrane region" description="Helical" evidence="5">
    <location>
        <begin position="34"/>
        <end position="53"/>
    </location>
</feature>
<protein>
    <submittedName>
        <fullName evidence="6">(raccoon dog) hypothetical protein</fullName>
    </submittedName>
</protein>
<evidence type="ECO:0000256" key="4">
    <source>
        <dbReference type="ARBA" id="ARBA00023136"/>
    </source>
</evidence>
<evidence type="ECO:0000256" key="2">
    <source>
        <dbReference type="ARBA" id="ARBA00022692"/>
    </source>
</evidence>
<evidence type="ECO:0000313" key="6">
    <source>
        <dbReference type="EMBL" id="CAD7693914.1"/>
    </source>
</evidence>
<keyword evidence="2 5" id="KW-0812">Transmembrane</keyword>
<feature type="transmembrane region" description="Helical" evidence="5">
    <location>
        <begin position="167"/>
        <end position="188"/>
    </location>
</feature>
<comment type="caution">
    <text evidence="6">The sequence shown here is derived from an EMBL/GenBank/DDBJ whole genome shotgun (WGS) entry which is preliminary data.</text>
</comment>
<organism evidence="6 7">
    <name type="scientific">Nyctereutes procyonoides</name>
    <name type="common">Raccoon dog</name>
    <name type="synonym">Canis procyonoides</name>
    <dbReference type="NCBI Taxonomy" id="34880"/>
    <lineage>
        <taxon>Eukaryota</taxon>
        <taxon>Metazoa</taxon>
        <taxon>Chordata</taxon>
        <taxon>Craniata</taxon>
        <taxon>Vertebrata</taxon>
        <taxon>Euteleostomi</taxon>
        <taxon>Mammalia</taxon>
        <taxon>Eutheria</taxon>
        <taxon>Laurasiatheria</taxon>
        <taxon>Carnivora</taxon>
        <taxon>Caniformia</taxon>
        <taxon>Canidae</taxon>
        <taxon>Nyctereutes</taxon>
    </lineage>
</organism>
<dbReference type="EMBL" id="CAJHUB010000788">
    <property type="protein sequence ID" value="CAD7693914.1"/>
    <property type="molecule type" value="Genomic_DNA"/>
</dbReference>
<dbReference type="GO" id="GO:0016020">
    <property type="term" value="C:membrane"/>
    <property type="evidence" value="ECO:0007669"/>
    <property type="project" value="UniProtKB-SubCell"/>
</dbReference>
<accession>A0A811ZYD6</accession>
<dbReference type="Proteomes" id="UP000645828">
    <property type="component" value="Unassembled WGS sequence"/>
</dbReference>
<sequence length="204" mass="22606">MGHILHFSLPPLLQRLSIVKTIPLVLHLFWSGQIFLGTAGVLCHVGAYVFIIYDDYDRFFEDMCTLIPAVGALCCGLAMFVIVQPLVSVAEVVVVVYVVDGNVQKVCEAYSGTNLHCCGLHSYLDWENTDWFKETKTHSIPLSCAERPPAAVRAGCEALVVKKLRDVMVHVIWAVLAFAAMQLLNMLCACIPSCRWSRDPAYSS</sequence>
<proteinExistence type="predicted"/>
<dbReference type="AlphaFoldDB" id="A0A811ZYD6"/>
<feature type="transmembrane region" description="Helical" evidence="5">
    <location>
        <begin position="65"/>
        <end position="87"/>
    </location>
</feature>
<evidence type="ECO:0000256" key="3">
    <source>
        <dbReference type="ARBA" id="ARBA00022989"/>
    </source>
</evidence>
<keyword evidence="7" id="KW-1185">Reference proteome</keyword>
<dbReference type="InterPro" id="IPR008952">
    <property type="entry name" value="Tetraspanin_EC2_sf"/>
</dbReference>
<evidence type="ECO:0000256" key="5">
    <source>
        <dbReference type="SAM" id="Phobius"/>
    </source>
</evidence>
<dbReference type="SUPFAM" id="SSF48652">
    <property type="entry name" value="Tetraspanin"/>
    <property type="match status" value="1"/>
</dbReference>
<keyword evidence="3 5" id="KW-1133">Transmembrane helix</keyword>
<gene>
    <name evidence="6" type="ORF">NYPRO_LOCUS26706</name>
</gene>
<reference evidence="6" key="1">
    <citation type="submission" date="2020-12" db="EMBL/GenBank/DDBJ databases">
        <authorList>
            <consortium name="Molecular Ecology Group"/>
        </authorList>
    </citation>
    <scope>NUCLEOTIDE SEQUENCE</scope>
    <source>
        <strain evidence="6">TBG_1078</strain>
    </source>
</reference>
<evidence type="ECO:0000256" key="1">
    <source>
        <dbReference type="ARBA" id="ARBA00004141"/>
    </source>
</evidence>
<comment type="subcellular location">
    <subcellularLocation>
        <location evidence="1">Membrane</location>
        <topology evidence="1">Multi-pass membrane protein</topology>
    </subcellularLocation>
</comment>
<keyword evidence="4 5" id="KW-0472">Membrane</keyword>
<name>A0A811ZYD6_NYCPR</name>